<dbReference type="AlphaFoldDB" id="D8IQU3"/>
<dbReference type="Gene3D" id="3.40.640.10">
    <property type="entry name" value="Type I PLP-dependent aspartate aminotransferase-like (Major domain)"/>
    <property type="match status" value="1"/>
</dbReference>
<gene>
    <name evidence="3" type="primary">selA</name>
    <name evidence="3" type="ordered locus">Hsero_1691</name>
</gene>
<evidence type="ECO:0000256" key="2">
    <source>
        <dbReference type="ARBA" id="ARBA00022898"/>
    </source>
</evidence>
<sequence>MRRFNYGQRLAAERLRLFGETSIGVFGGHAGDFSLSQGDTRTWCEEWLGPSRMERQFQNAARIHLGGDDQARAALFNRTSAGIITAIAALAGHGIVMSLLPPEGRSHASVRRGAALANARLHEHTAQQNWQQSIERVRPDLVVITPVTSDLDILRDDGMLNMIQIAHAVGAVVLVDDAYGARLRPALCDGVSALSLGADLVITSCDKAGLHGPRAGLMGGDAAAITTLQARSREWGTDARAPTMAGVLRALQAYTSLQLISEAACGKRLAEAVSHELGAWVRHSPLGVMLDAEDLLRYLLMQRDMDAGFSAAVPCEASAAVGMILLREFGILTAHSHGDPGGSAALHLKPTSKSLARTGGIVSVVQALRESLKAVAAVIDQEDRLRELILGE</sequence>
<keyword evidence="4" id="KW-1185">Reference proteome</keyword>
<dbReference type="STRING" id="757424.Hsero_1691"/>
<proteinExistence type="predicted"/>
<organism evidence="3 4">
    <name type="scientific">Herbaspirillum seropedicae (strain SmR1)</name>
    <dbReference type="NCBI Taxonomy" id="757424"/>
    <lineage>
        <taxon>Bacteria</taxon>
        <taxon>Pseudomonadati</taxon>
        <taxon>Pseudomonadota</taxon>
        <taxon>Betaproteobacteria</taxon>
        <taxon>Burkholderiales</taxon>
        <taxon>Oxalobacteraceae</taxon>
        <taxon>Herbaspirillum</taxon>
    </lineage>
</organism>
<dbReference type="GO" id="GO:0004125">
    <property type="term" value="F:L-seryl-tRNA(Sec) selenium transferase activity"/>
    <property type="evidence" value="ECO:0007669"/>
    <property type="project" value="TreeGrafter"/>
</dbReference>
<reference evidence="3 4" key="1">
    <citation type="submission" date="2010-04" db="EMBL/GenBank/DDBJ databases">
        <title>The genome of Herbaspirillum seropedicae SmR1, an endophytic, nitrogen-fixing, plant-growth promoting beta-Proteobacteria.</title>
        <authorList>
            <person name="Pedrosa F.O."/>
            <person name="Monteiro R.A."/>
            <person name="Wassem R."/>
            <person name="Cruz L.M."/>
            <person name="Ayub R.A."/>
            <person name="Colauto N.B."/>
            <person name="Fernandez M.A."/>
            <person name="Fungaro M.H.P."/>
            <person name="Grisard E.C."/>
            <person name="Hungria M."/>
            <person name="Madeira H.M.F."/>
            <person name="Nodari R.O."/>
            <person name="Osaku C.A."/>
            <person name="Petzl-Erler M.L."/>
            <person name="Terenzi H."/>
            <person name="Vieira L.G.E."/>
            <person name="Almeida M.I.M."/>
            <person name="Alves L.R."/>
            <person name="Arantes O.M.N."/>
            <person name="Balsanelli E."/>
            <person name="Barcellos F.G."/>
            <person name="Baura V.A."/>
            <person name="Binde D.R."/>
            <person name="Campo R.J."/>
            <person name="Chubatsu L.S."/>
            <person name="Chueire L.M.O."/>
            <person name="Ciferri R.R."/>
            <person name="Correa L.C."/>
            <person name="da Conceicao Silva J.L."/>
            <person name="Dabul A.N.G."/>
            <person name="Dambros B.P."/>
            <person name="Faoro H."/>
            <person name="Favetti A."/>
            <person name="Friedermann G."/>
            <person name="Furlaneto M.C."/>
            <person name="Gasques L.S."/>
            <person name="Gimenes C.C.T."/>
            <person name="Gioppo N.M.R."/>
            <person name="Glienke-Blanco C."/>
            <person name="Godoy L.P."/>
            <person name="Guerra M.P."/>
            <person name="Karp S."/>
            <person name="Kava-Cordeiro V."/>
            <person name="Margarido V.P."/>
            <person name="Mathioni S.M."/>
            <person name="Menck-Soares M.A."/>
            <person name="Murace N.K."/>
            <person name="Nicolas M.F."/>
            <person name="Oliveira C.E.C."/>
            <person name="Pagnan N.A.B."/>
            <person name="Pamphile J.A."/>
            <person name="Patussi E.V."/>
            <person name="Pereira L.F.P."/>
            <person name="Pereira-Ferrari L."/>
            <person name="Pinto F.G.S."/>
            <person name="Precoma C."/>
            <person name="Prioli A.J."/>
            <person name="Prioli S.M.A.P."/>
            <person name="Raittz R.T."/>
            <person name="Ramos H.J.O."/>
            <person name="Ribeiro E.M.S.F."/>
            <person name="Rigo L.U."/>
            <person name="Rocha C.L.M.S.C."/>
            <person name="Rocha S.N."/>
            <person name="Santos K."/>
            <person name="Satori D."/>
            <person name="Silva A.G."/>
            <person name="Simao R.C.G."/>
            <person name="Soares M.A.M."/>
            <person name="Souza E.M."/>
            <person name="Steffens M.B.R."/>
            <person name="Steindel M."/>
            <person name="Tadra-Sfeir M.Z."/>
            <person name="Takahashi E.K."/>
            <person name="Torres R.A."/>
            <person name="Valle J.S."/>
            <person name="Vernal J.I."/>
            <person name="Vilas-Boas L.A."/>
            <person name="Watanabe M.A.E."/>
            <person name="Weiss V.A."/>
            <person name="Yates M.A."/>
            <person name="Souza E.M."/>
        </authorList>
    </citation>
    <scope>NUCLEOTIDE SEQUENCE [LARGE SCALE GENOMIC DNA]</scope>
    <source>
        <strain evidence="3 4">SmR1</strain>
    </source>
</reference>
<dbReference type="PANTHER" id="PTHR32328">
    <property type="entry name" value="L-SERYL-TRNA(SEC) SELENIUM TRANSFERASE"/>
    <property type="match status" value="1"/>
</dbReference>
<dbReference type="InterPro" id="IPR015421">
    <property type="entry name" value="PyrdxlP-dep_Trfase_major"/>
</dbReference>
<protein>
    <submittedName>
        <fullName evidence="3">Selenocysteine synthase [seryl-tRNASer selenium transferase] protein</fullName>
    </submittedName>
</protein>
<dbReference type="EMBL" id="CP002039">
    <property type="protein sequence ID" value="ADJ63204.1"/>
    <property type="molecule type" value="Genomic_DNA"/>
</dbReference>
<evidence type="ECO:0000256" key="1">
    <source>
        <dbReference type="ARBA" id="ARBA00001933"/>
    </source>
</evidence>
<keyword evidence="3" id="KW-0808">Transferase</keyword>
<accession>D8IQU3</accession>
<keyword evidence="2" id="KW-0663">Pyridoxal phosphate</keyword>
<dbReference type="HOGENOM" id="CLU_055443_0_0_4"/>
<dbReference type="Proteomes" id="UP000000329">
    <property type="component" value="Chromosome"/>
</dbReference>
<evidence type="ECO:0000313" key="3">
    <source>
        <dbReference type="EMBL" id="ADJ63204.1"/>
    </source>
</evidence>
<dbReference type="SUPFAM" id="SSF53383">
    <property type="entry name" value="PLP-dependent transferases"/>
    <property type="match status" value="1"/>
</dbReference>
<dbReference type="InterPro" id="IPR015424">
    <property type="entry name" value="PyrdxlP-dep_Trfase"/>
</dbReference>
<dbReference type="eggNOG" id="COG0079">
    <property type="taxonomic scope" value="Bacteria"/>
</dbReference>
<dbReference type="KEGG" id="hse:Hsero_1691"/>
<dbReference type="PANTHER" id="PTHR32328:SF0">
    <property type="entry name" value="L-SERYL-TRNA(SEC) SELENIUM TRANSFERASE"/>
    <property type="match status" value="1"/>
</dbReference>
<comment type="cofactor">
    <cofactor evidence="1">
        <name>pyridoxal 5'-phosphate</name>
        <dbReference type="ChEBI" id="CHEBI:597326"/>
    </cofactor>
</comment>
<name>D8IQU3_HERSS</name>
<dbReference type="Gene3D" id="3.90.1150.70">
    <property type="match status" value="1"/>
</dbReference>
<evidence type="ECO:0000313" key="4">
    <source>
        <dbReference type="Proteomes" id="UP000000329"/>
    </source>
</evidence>